<evidence type="ECO:0000313" key="1">
    <source>
        <dbReference type="EMBL" id="RNA40821.1"/>
    </source>
</evidence>
<dbReference type="Proteomes" id="UP000276133">
    <property type="component" value="Unassembled WGS sequence"/>
</dbReference>
<evidence type="ECO:0000313" key="2">
    <source>
        <dbReference type="Proteomes" id="UP000276133"/>
    </source>
</evidence>
<proteinExistence type="predicted"/>
<keyword evidence="2" id="KW-1185">Reference proteome</keyword>
<organism evidence="1 2">
    <name type="scientific">Brachionus plicatilis</name>
    <name type="common">Marine rotifer</name>
    <name type="synonym">Brachionus muelleri</name>
    <dbReference type="NCBI Taxonomy" id="10195"/>
    <lineage>
        <taxon>Eukaryota</taxon>
        <taxon>Metazoa</taxon>
        <taxon>Spiralia</taxon>
        <taxon>Gnathifera</taxon>
        <taxon>Rotifera</taxon>
        <taxon>Eurotatoria</taxon>
        <taxon>Monogononta</taxon>
        <taxon>Pseudotrocha</taxon>
        <taxon>Ploima</taxon>
        <taxon>Brachionidae</taxon>
        <taxon>Brachionus</taxon>
    </lineage>
</organism>
<comment type="caution">
    <text evidence="1">The sequence shown here is derived from an EMBL/GenBank/DDBJ whole genome shotgun (WGS) entry which is preliminary data.</text>
</comment>
<name>A0A3M7SYC0_BRAPC</name>
<reference evidence="1 2" key="1">
    <citation type="journal article" date="2018" name="Sci. Rep.">
        <title>Genomic signatures of local adaptation to the degree of environmental predictability in rotifers.</title>
        <authorList>
            <person name="Franch-Gras L."/>
            <person name="Hahn C."/>
            <person name="Garcia-Roger E.M."/>
            <person name="Carmona M.J."/>
            <person name="Serra M."/>
            <person name="Gomez A."/>
        </authorList>
    </citation>
    <scope>NUCLEOTIDE SEQUENCE [LARGE SCALE GENOMIC DNA]</scope>
    <source>
        <strain evidence="1">HYR1</strain>
    </source>
</reference>
<gene>
    <name evidence="1" type="ORF">BpHYR1_006770</name>
</gene>
<dbReference type="EMBL" id="REGN01000587">
    <property type="protein sequence ID" value="RNA40821.1"/>
    <property type="molecule type" value="Genomic_DNA"/>
</dbReference>
<dbReference type="AlphaFoldDB" id="A0A3M7SYC0"/>
<sequence>MNSRNEFHRLQRTPNDDLTSVCDVAIGKGSWFTTFLNFVFSCQLIDIIIKNFLKLLTINVNFKLTPVITAIKSKCYQLIFKKLKNCMDTVLIFFINPNQNEMFYLIYQSNINQMENIVDLLELRAFSFVMPIAQFERKAINNRKCSCSLSGMIYPSQLEVAY</sequence>
<protein>
    <submittedName>
        <fullName evidence="1">Uncharacterized protein</fullName>
    </submittedName>
</protein>
<accession>A0A3M7SYC0</accession>